<dbReference type="HOGENOM" id="CLU_127770_2_0_1"/>
<feature type="compositionally biased region" description="Polar residues" evidence="1">
    <location>
        <begin position="155"/>
        <end position="167"/>
    </location>
</feature>
<proteinExistence type="predicted"/>
<dbReference type="RefSeq" id="XP_007291290.1">
    <property type="nucleotide sequence ID" value="XM_007291228.1"/>
</dbReference>
<protein>
    <submittedName>
        <fullName evidence="2">Uncharacterized protein</fullName>
    </submittedName>
</protein>
<gene>
    <name evidence="2" type="ORF">MBM_03401</name>
</gene>
<dbReference type="InParanoid" id="K1XCA4"/>
<dbReference type="GeneID" id="18759336"/>
<dbReference type="Proteomes" id="UP000006753">
    <property type="component" value="Unassembled WGS sequence"/>
</dbReference>
<sequence length="167" mass="17879">MARSAGKAHQSLNVFKKPLGLFSKEPMTGFYRNGFCEVGPDDQGNHSVAATLTDSFLDFSASRGNNLRSIGLTAGCKWCLCAARWREAMDHAERSGENVVPKVHLHATSERALDVVGIEKLKKYAAEPEVGNASNVAQGPGGMGGAVKEHKDMSSRASMTTRDNNGV</sequence>
<evidence type="ECO:0000313" key="3">
    <source>
        <dbReference type="Proteomes" id="UP000006753"/>
    </source>
</evidence>
<name>K1XCA4_MARBU</name>
<dbReference type="AlphaFoldDB" id="K1XCA4"/>
<dbReference type="InterPro" id="IPR018714">
    <property type="entry name" value="DUF2237"/>
</dbReference>
<accession>K1XCA4</accession>
<dbReference type="KEGG" id="mbe:MBM_03401"/>
<dbReference type="eggNOG" id="ENOG502S62R">
    <property type="taxonomic scope" value="Eukaryota"/>
</dbReference>
<dbReference type="EMBL" id="JH921433">
    <property type="protein sequence ID" value="EKD18408.1"/>
    <property type="molecule type" value="Genomic_DNA"/>
</dbReference>
<evidence type="ECO:0000313" key="2">
    <source>
        <dbReference type="EMBL" id="EKD18408.1"/>
    </source>
</evidence>
<evidence type="ECO:0000256" key="1">
    <source>
        <dbReference type="SAM" id="MobiDB-lite"/>
    </source>
</evidence>
<dbReference type="OrthoDB" id="1517790at2759"/>
<feature type="region of interest" description="Disordered" evidence="1">
    <location>
        <begin position="132"/>
        <end position="167"/>
    </location>
</feature>
<dbReference type="Gene3D" id="3.30.56.110">
    <property type="entry name" value="Protein of unknown function DUF2237"/>
    <property type="match status" value="1"/>
</dbReference>
<dbReference type="Pfam" id="PF09996">
    <property type="entry name" value="DUF2237"/>
    <property type="match status" value="1"/>
</dbReference>
<keyword evidence="3" id="KW-1185">Reference proteome</keyword>
<dbReference type="OMA" id="RNGCCDT"/>
<organism evidence="2 3">
    <name type="scientific">Marssonina brunnea f. sp. multigermtubi (strain MB_m1)</name>
    <name type="common">Marssonina leaf spot fungus</name>
    <dbReference type="NCBI Taxonomy" id="1072389"/>
    <lineage>
        <taxon>Eukaryota</taxon>
        <taxon>Fungi</taxon>
        <taxon>Dikarya</taxon>
        <taxon>Ascomycota</taxon>
        <taxon>Pezizomycotina</taxon>
        <taxon>Leotiomycetes</taxon>
        <taxon>Helotiales</taxon>
        <taxon>Drepanopezizaceae</taxon>
        <taxon>Drepanopeziza</taxon>
    </lineage>
</organism>
<reference evidence="2 3" key="1">
    <citation type="journal article" date="2012" name="BMC Genomics">
        <title>Sequencing the genome of Marssonina brunnea reveals fungus-poplar co-evolution.</title>
        <authorList>
            <person name="Zhu S."/>
            <person name="Cao Y.-Z."/>
            <person name="Jiang C."/>
            <person name="Tan B.-Y."/>
            <person name="Wang Z."/>
            <person name="Feng S."/>
            <person name="Zhang L."/>
            <person name="Su X.-H."/>
            <person name="Brejova B."/>
            <person name="Vinar T."/>
            <person name="Xu M."/>
            <person name="Wang M.-X."/>
            <person name="Zhang S.-G."/>
            <person name="Huang M.-R."/>
            <person name="Wu R."/>
            <person name="Zhou Y."/>
        </authorList>
    </citation>
    <scope>NUCLEOTIDE SEQUENCE [LARGE SCALE GENOMIC DNA]</scope>
    <source>
        <strain evidence="2 3">MB_m1</strain>
    </source>
</reference>
<dbReference type="PANTHER" id="PTHR37466:SF1">
    <property type="entry name" value="SLR1628 PROTEIN"/>
    <property type="match status" value="1"/>
</dbReference>
<dbReference type="PANTHER" id="PTHR37466">
    <property type="entry name" value="SLR1628 PROTEIN"/>
    <property type="match status" value="1"/>
</dbReference>